<feature type="region of interest" description="Disordered" evidence="3">
    <location>
        <begin position="546"/>
        <end position="567"/>
    </location>
</feature>
<dbReference type="GO" id="GO:0005774">
    <property type="term" value="C:vacuolar membrane"/>
    <property type="evidence" value="ECO:0007669"/>
    <property type="project" value="UniProtKB-SubCell"/>
</dbReference>
<dbReference type="InterPro" id="IPR005365">
    <property type="entry name" value="Npr3"/>
</dbReference>
<feature type="compositionally biased region" description="Acidic residues" evidence="3">
    <location>
        <begin position="602"/>
        <end position="620"/>
    </location>
</feature>
<dbReference type="Pfam" id="PF03666">
    <property type="entry name" value="NPR3"/>
    <property type="match status" value="1"/>
</dbReference>
<name>A0AA39N549_ARMTA</name>
<feature type="compositionally biased region" description="Polar residues" evidence="3">
    <location>
        <begin position="102"/>
        <end position="115"/>
    </location>
</feature>
<evidence type="ECO:0000256" key="4">
    <source>
        <dbReference type="SAM" id="SignalP"/>
    </source>
</evidence>
<feature type="chain" id="PRO_5041455300" description="Nitrogen permease regulator 3" evidence="4">
    <location>
        <begin position="19"/>
        <end position="704"/>
    </location>
</feature>
<feature type="compositionally biased region" description="Low complexity" evidence="3">
    <location>
        <begin position="90"/>
        <end position="101"/>
    </location>
</feature>
<dbReference type="InterPro" id="IPR056603">
    <property type="entry name" value="HTH_NPRL3"/>
</dbReference>
<comment type="function">
    <text evidence="2">Mediates inactivation of the TORC1 complex in response to amino acid starvation. Required for meiotic nuclear division.</text>
</comment>
<protein>
    <recommendedName>
        <fullName evidence="2">Nitrogen permease regulator 3</fullName>
    </recommendedName>
    <alternativeName>
        <fullName evidence="2">Required for meiotic nuclear division protein 11</fullName>
    </alternativeName>
</protein>
<dbReference type="RefSeq" id="XP_060330555.1">
    <property type="nucleotide sequence ID" value="XM_060473243.1"/>
</dbReference>
<dbReference type="PANTHER" id="PTHR13153">
    <property type="entry name" value="CGTHBA PROTEIN -14 GENE PROTEIN"/>
    <property type="match status" value="1"/>
</dbReference>
<dbReference type="EMBL" id="JAUEPS010000018">
    <property type="protein sequence ID" value="KAK0458267.1"/>
    <property type="molecule type" value="Genomic_DNA"/>
</dbReference>
<evidence type="ECO:0000313" key="6">
    <source>
        <dbReference type="EMBL" id="KAK0458267.1"/>
    </source>
</evidence>
<evidence type="ECO:0000256" key="2">
    <source>
        <dbReference type="RuleBase" id="RU368069"/>
    </source>
</evidence>
<dbReference type="Pfam" id="PF24064">
    <property type="entry name" value="HTH_NPRL3"/>
    <property type="match status" value="1"/>
</dbReference>
<evidence type="ECO:0000256" key="1">
    <source>
        <dbReference type="ARBA" id="ARBA00010546"/>
    </source>
</evidence>
<feature type="region of interest" description="Disordered" evidence="3">
    <location>
        <begin position="586"/>
        <end position="620"/>
    </location>
</feature>
<feature type="region of interest" description="Disordered" evidence="3">
    <location>
        <begin position="166"/>
        <end position="202"/>
    </location>
</feature>
<dbReference type="GO" id="GO:1904262">
    <property type="term" value="P:negative regulation of TORC1 signaling"/>
    <property type="evidence" value="ECO:0007669"/>
    <property type="project" value="TreeGrafter"/>
</dbReference>
<gene>
    <name evidence="6" type="ORF">EV420DRAFT_1544612</name>
</gene>
<dbReference type="GeneID" id="85356791"/>
<feature type="signal peptide" evidence="4">
    <location>
        <begin position="1"/>
        <end position="18"/>
    </location>
</feature>
<feature type="domain" description="GATOR1 complex protein NPRL3 C-terminal HTH" evidence="5">
    <location>
        <begin position="637"/>
        <end position="697"/>
    </location>
</feature>
<comment type="similarity">
    <text evidence="1 2">Belongs to the NPR3 family.</text>
</comment>
<reference evidence="6" key="1">
    <citation type="submission" date="2023-06" db="EMBL/GenBank/DDBJ databases">
        <authorList>
            <consortium name="Lawrence Berkeley National Laboratory"/>
            <person name="Ahrendt S."/>
            <person name="Sahu N."/>
            <person name="Indic B."/>
            <person name="Wong-Bajracharya J."/>
            <person name="Merenyi Z."/>
            <person name="Ke H.-M."/>
            <person name="Monk M."/>
            <person name="Kocsube S."/>
            <person name="Drula E."/>
            <person name="Lipzen A."/>
            <person name="Balint B."/>
            <person name="Henrissat B."/>
            <person name="Andreopoulos B."/>
            <person name="Martin F.M."/>
            <person name="Harder C.B."/>
            <person name="Rigling D."/>
            <person name="Ford K.L."/>
            <person name="Foster G.D."/>
            <person name="Pangilinan J."/>
            <person name="Papanicolaou A."/>
            <person name="Barry K."/>
            <person name="LaButti K."/>
            <person name="Viragh M."/>
            <person name="Koriabine M."/>
            <person name="Yan M."/>
            <person name="Riley R."/>
            <person name="Champramary S."/>
            <person name="Plett K.L."/>
            <person name="Tsai I.J."/>
            <person name="Slot J."/>
            <person name="Sipos G."/>
            <person name="Plett J."/>
            <person name="Nagy L.G."/>
            <person name="Grigoriev I.V."/>
        </authorList>
    </citation>
    <scope>NUCLEOTIDE SEQUENCE</scope>
    <source>
        <strain evidence="6">CCBAS 213</strain>
    </source>
</reference>
<sequence>MADTLLAILLVTTSAKEANLVYQWPANPESLPRLSRPHPEHASSLIQPDNVWRASNFGDAGDPLDLQPRTQINESEYTWKRTQSVRDRSTSMTRSSSHPPSGRNSPTQDLDSTTTEDGYNALFGYSSSFLAGLLCPQRSMCHQKCELLVDDLAFIGHPVCDDTDGKWRFRPENSGVGARGRETRSPGSDAEGSPDKASQQHAPSNSTWLQTFNFVIVLDLPHPSSSTSGNYLKYIDIVYEQIVFTMTAVLYQEQVLHNFVEEECGTLGSLKDSCMAKGEPFSNFMDQALGFSSIAPAMKALYEAIKLSTMAYVTINNIPLELQLPPFLDQILYSEDDDLHQPEDEEWQSWGPEMAFGWRLPALAPWKGLLLLDDSLNLRTPHIDGDDHNMIEGLVKFMEIASITLSLADMGTLLDWDLESQLFPTVRWLVQHRRAKVVDIVHTGLKTLFILPPKLPAPVRQLTFEFEKEFALQPVSSLPEILSAISTSSGTHFFDVVVQSKALIPSYQNVIAWMLKRDLLVALHLRVRIVATKELKLRVKHRIEKARAKKANKNRSKLSQEVDTDYSPPMTSMTWLSLSPKAARAYSRGASTESERSRVEVDDQDELEEEEQEWDSGWDTNDDNLTSSIIKDPSRATPLQRQWLSAMSEGKDALIAKRFDHINQYFDGKRTDDEILYRAEISRKQLRQLLHHYDEYLQTFLHPS</sequence>
<dbReference type="GO" id="GO:1990130">
    <property type="term" value="C:GATOR1 complex"/>
    <property type="evidence" value="ECO:0007669"/>
    <property type="project" value="TreeGrafter"/>
</dbReference>
<dbReference type="GO" id="GO:0034198">
    <property type="term" value="P:cellular response to amino acid starvation"/>
    <property type="evidence" value="ECO:0007669"/>
    <property type="project" value="TreeGrafter"/>
</dbReference>
<comment type="caution">
    <text evidence="6">The sequence shown here is derived from an EMBL/GenBank/DDBJ whole genome shotgun (WGS) entry which is preliminary data.</text>
</comment>
<evidence type="ECO:0000313" key="7">
    <source>
        <dbReference type="Proteomes" id="UP001175211"/>
    </source>
</evidence>
<dbReference type="AlphaFoldDB" id="A0AA39N549"/>
<evidence type="ECO:0000259" key="5">
    <source>
        <dbReference type="Pfam" id="PF24064"/>
    </source>
</evidence>
<dbReference type="GO" id="GO:0010508">
    <property type="term" value="P:positive regulation of autophagy"/>
    <property type="evidence" value="ECO:0007669"/>
    <property type="project" value="TreeGrafter"/>
</dbReference>
<dbReference type="GO" id="GO:0051321">
    <property type="term" value="P:meiotic cell cycle"/>
    <property type="evidence" value="ECO:0007669"/>
    <property type="project" value="UniProtKB-UniRule"/>
</dbReference>
<dbReference type="GO" id="GO:0038202">
    <property type="term" value="P:TORC1 signaling"/>
    <property type="evidence" value="ECO:0007669"/>
    <property type="project" value="TreeGrafter"/>
</dbReference>
<comment type="subcellular location">
    <subcellularLocation>
        <location evidence="2">Vacuole membrane</location>
        <topology evidence="2">Peripheral membrane protein</topology>
    </subcellularLocation>
</comment>
<accession>A0AA39N549</accession>
<keyword evidence="2" id="KW-0469">Meiosis</keyword>
<feature type="region of interest" description="Disordered" evidence="3">
    <location>
        <begin position="79"/>
        <end position="115"/>
    </location>
</feature>
<proteinExistence type="inferred from homology"/>
<organism evidence="6 7">
    <name type="scientific">Armillaria tabescens</name>
    <name type="common">Ringless honey mushroom</name>
    <name type="synonym">Agaricus tabescens</name>
    <dbReference type="NCBI Taxonomy" id="1929756"/>
    <lineage>
        <taxon>Eukaryota</taxon>
        <taxon>Fungi</taxon>
        <taxon>Dikarya</taxon>
        <taxon>Basidiomycota</taxon>
        <taxon>Agaricomycotina</taxon>
        <taxon>Agaricomycetes</taxon>
        <taxon>Agaricomycetidae</taxon>
        <taxon>Agaricales</taxon>
        <taxon>Marasmiineae</taxon>
        <taxon>Physalacriaceae</taxon>
        <taxon>Desarmillaria</taxon>
    </lineage>
</organism>
<keyword evidence="2 4" id="KW-0732">Signal</keyword>
<feature type="compositionally biased region" description="Basic residues" evidence="3">
    <location>
        <begin position="546"/>
        <end position="556"/>
    </location>
</feature>
<evidence type="ECO:0000256" key="3">
    <source>
        <dbReference type="SAM" id="MobiDB-lite"/>
    </source>
</evidence>
<keyword evidence="7" id="KW-1185">Reference proteome</keyword>
<dbReference type="Proteomes" id="UP001175211">
    <property type="component" value="Unassembled WGS sequence"/>
</dbReference>
<dbReference type="PANTHER" id="PTHR13153:SF5">
    <property type="entry name" value="GATOR COMPLEX PROTEIN NPRL3"/>
    <property type="match status" value="1"/>
</dbReference>